<dbReference type="OrthoDB" id="2935062at2"/>
<comment type="caution">
    <text evidence="2">The sequence shown here is derived from an EMBL/GenBank/DDBJ whole genome shotgun (WGS) entry which is preliminary data.</text>
</comment>
<name>A0A2A8Q1I5_BACCE</name>
<accession>A0A2A8Q1I5</accession>
<dbReference type="RefSeq" id="WP_098380430.1">
    <property type="nucleotide sequence ID" value="NZ_NTWE01000011.1"/>
</dbReference>
<reference evidence="2 3" key="1">
    <citation type="submission" date="2017-09" db="EMBL/GenBank/DDBJ databases">
        <title>Large-scale bioinformatics analysis of Bacillus genomes uncovers conserved roles of natural products in bacterial physiology.</title>
        <authorList>
            <consortium name="Agbiome Team Llc"/>
            <person name="Bleich R.M."/>
            <person name="Grubbs K.J."/>
            <person name="Santa Maria K.C."/>
            <person name="Allen S.E."/>
            <person name="Farag S."/>
            <person name="Shank E.A."/>
            <person name="Bowers A."/>
        </authorList>
    </citation>
    <scope>NUCLEOTIDE SEQUENCE [LARGE SCALE GENOMIC DNA]</scope>
    <source>
        <strain evidence="2 3">AFS010695</strain>
    </source>
</reference>
<keyword evidence="1" id="KW-0472">Membrane</keyword>
<dbReference type="EMBL" id="NTWE01000011">
    <property type="protein sequence ID" value="PEW05577.1"/>
    <property type="molecule type" value="Genomic_DNA"/>
</dbReference>
<proteinExistence type="predicted"/>
<protein>
    <submittedName>
        <fullName evidence="2">Uncharacterized protein</fullName>
    </submittedName>
</protein>
<gene>
    <name evidence="2" type="ORF">CN425_04345</name>
</gene>
<evidence type="ECO:0000313" key="2">
    <source>
        <dbReference type="EMBL" id="PEW05577.1"/>
    </source>
</evidence>
<keyword evidence="1" id="KW-1133">Transmembrane helix</keyword>
<feature type="transmembrane region" description="Helical" evidence="1">
    <location>
        <begin position="5"/>
        <end position="23"/>
    </location>
</feature>
<keyword evidence="1" id="KW-0812">Transmembrane</keyword>
<sequence length="66" mass="7554">MFKKFLLSLPDFSLVCIVLYITYTTSLSFGQMLVISIAIGIMGGLLIRICKDLFTFTKWTIKQRKS</sequence>
<evidence type="ECO:0000256" key="1">
    <source>
        <dbReference type="SAM" id="Phobius"/>
    </source>
</evidence>
<dbReference type="Proteomes" id="UP000220635">
    <property type="component" value="Unassembled WGS sequence"/>
</dbReference>
<feature type="transmembrane region" description="Helical" evidence="1">
    <location>
        <begin position="29"/>
        <end position="49"/>
    </location>
</feature>
<dbReference type="AlphaFoldDB" id="A0A2A8Q1I5"/>
<organism evidence="2 3">
    <name type="scientific">Bacillus cereus</name>
    <dbReference type="NCBI Taxonomy" id="1396"/>
    <lineage>
        <taxon>Bacteria</taxon>
        <taxon>Bacillati</taxon>
        <taxon>Bacillota</taxon>
        <taxon>Bacilli</taxon>
        <taxon>Bacillales</taxon>
        <taxon>Bacillaceae</taxon>
        <taxon>Bacillus</taxon>
        <taxon>Bacillus cereus group</taxon>
    </lineage>
</organism>
<evidence type="ECO:0000313" key="3">
    <source>
        <dbReference type="Proteomes" id="UP000220635"/>
    </source>
</evidence>